<organism evidence="2 3">
    <name type="scientific">Perca flavescens</name>
    <name type="common">American yellow perch</name>
    <name type="synonym">Morone flavescens</name>
    <dbReference type="NCBI Taxonomy" id="8167"/>
    <lineage>
        <taxon>Eukaryota</taxon>
        <taxon>Metazoa</taxon>
        <taxon>Chordata</taxon>
        <taxon>Craniata</taxon>
        <taxon>Vertebrata</taxon>
        <taxon>Euteleostomi</taxon>
        <taxon>Actinopterygii</taxon>
        <taxon>Neopterygii</taxon>
        <taxon>Teleostei</taxon>
        <taxon>Neoteleostei</taxon>
        <taxon>Acanthomorphata</taxon>
        <taxon>Eupercaria</taxon>
        <taxon>Perciformes</taxon>
        <taxon>Percoidei</taxon>
        <taxon>Percidae</taxon>
        <taxon>Percinae</taxon>
        <taxon>Perca</taxon>
    </lineage>
</organism>
<proteinExistence type="predicted"/>
<keyword evidence="1" id="KW-0732">Signal</keyword>
<dbReference type="EMBL" id="SCKG01000004">
    <property type="protein sequence ID" value="TDH13616.1"/>
    <property type="molecule type" value="Genomic_DNA"/>
</dbReference>
<accession>A0A484DDJ5</accession>
<comment type="caution">
    <text evidence="2">The sequence shown here is derived from an EMBL/GenBank/DDBJ whole genome shotgun (WGS) entry which is preliminary data.</text>
</comment>
<keyword evidence="3" id="KW-1185">Reference proteome</keyword>
<evidence type="ECO:0000313" key="2">
    <source>
        <dbReference type="EMBL" id="TDH13616.1"/>
    </source>
</evidence>
<feature type="signal peptide" evidence="1">
    <location>
        <begin position="1"/>
        <end position="27"/>
    </location>
</feature>
<evidence type="ECO:0000256" key="1">
    <source>
        <dbReference type="SAM" id="SignalP"/>
    </source>
</evidence>
<dbReference type="Proteomes" id="UP000295070">
    <property type="component" value="Chromosome 4"/>
</dbReference>
<gene>
    <name evidence="2" type="ORF">EPR50_G00034990</name>
</gene>
<feature type="chain" id="PRO_5019785497" evidence="1">
    <location>
        <begin position="28"/>
        <end position="90"/>
    </location>
</feature>
<dbReference type="AlphaFoldDB" id="A0A484DDJ5"/>
<reference evidence="2 3" key="1">
    <citation type="submission" date="2019-01" db="EMBL/GenBank/DDBJ databases">
        <title>A chromosome-scale genome assembly of the yellow perch, Perca flavescens.</title>
        <authorList>
            <person name="Feron R."/>
            <person name="Morvezen R."/>
            <person name="Bestin A."/>
            <person name="Haffray P."/>
            <person name="Klopp C."/>
            <person name="Zahm M."/>
            <person name="Cabau C."/>
            <person name="Roques C."/>
            <person name="Donnadieu C."/>
            <person name="Bouchez O."/>
            <person name="Christie M."/>
            <person name="Larson W."/>
            <person name="Guiguen Y."/>
        </authorList>
    </citation>
    <scope>NUCLEOTIDE SEQUENCE [LARGE SCALE GENOMIC DNA]</scope>
    <source>
        <strain evidence="2">YP-PL-M2</strain>
        <tissue evidence="2">Blood</tissue>
    </source>
</reference>
<name>A0A484DDJ5_PERFV</name>
<sequence length="90" mass="10399">MIDTSEIMTKRLALFLFVLHLISPLYLSPPSFSPSSIRLWRSARKAFKRSCASNYDNPPVRNRKNPAYFKHIVQDASGCRSIWPDPTQLF</sequence>
<evidence type="ECO:0000313" key="3">
    <source>
        <dbReference type="Proteomes" id="UP000295070"/>
    </source>
</evidence>
<protein>
    <submittedName>
        <fullName evidence="2">Uncharacterized protein</fullName>
    </submittedName>
</protein>